<accession>M0NG14</accession>
<keyword evidence="1" id="KW-1133">Transmembrane helix</keyword>
<dbReference type="AlphaFoldDB" id="M0NG14"/>
<feature type="transmembrane region" description="Helical" evidence="1">
    <location>
        <begin position="7"/>
        <end position="28"/>
    </location>
</feature>
<protein>
    <submittedName>
        <fullName evidence="2">Uncharacterized protein</fullName>
    </submittedName>
</protein>
<comment type="caution">
    <text evidence="2">The sequence shown here is derived from an EMBL/GenBank/DDBJ whole genome shotgun (WGS) entry which is preliminary data.</text>
</comment>
<organism evidence="2 3">
    <name type="scientific">Halococcus thailandensis JCM 13552</name>
    <dbReference type="NCBI Taxonomy" id="1227457"/>
    <lineage>
        <taxon>Archaea</taxon>
        <taxon>Methanobacteriati</taxon>
        <taxon>Methanobacteriota</taxon>
        <taxon>Stenosarchaea group</taxon>
        <taxon>Halobacteria</taxon>
        <taxon>Halobacteriales</taxon>
        <taxon>Halococcaceae</taxon>
        <taxon>Halococcus</taxon>
    </lineage>
</organism>
<evidence type="ECO:0000313" key="2">
    <source>
        <dbReference type="EMBL" id="EMA56014.1"/>
    </source>
</evidence>
<feature type="transmembrane region" description="Helical" evidence="1">
    <location>
        <begin position="34"/>
        <end position="52"/>
    </location>
</feature>
<keyword evidence="3" id="KW-1185">Reference proteome</keyword>
<reference evidence="2 3" key="1">
    <citation type="journal article" date="2014" name="PLoS Genet.">
        <title>Phylogenetically driven sequencing of extremely halophilic archaea reveals strategies for static and dynamic osmo-response.</title>
        <authorList>
            <person name="Becker E.A."/>
            <person name="Seitzer P.M."/>
            <person name="Tritt A."/>
            <person name="Larsen D."/>
            <person name="Krusor M."/>
            <person name="Yao A.I."/>
            <person name="Wu D."/>
            <person name="Madern D."/>
            <person name="Eisen J.A."/>
            <person name="Darling A.E."/>
            <person name="Facciotti M.T."/>
        </authorList>
    </citation>
    <scope>NUCLEOTIDE SEQUENCE [LARGE SCALE GENOMIC DNA]</scope>
    <source>
        <strain evidence="2 3">JCM 13552</strain>
    </source>
</reference>
<dbReference type="Proteomes" id="UP000011680">
    <property type="component" value="Unassembled WGS sequence"/>
</dbReference>
<keyword evidence="1" id="KW-0812">Transmembrane</keyword>
<sequence>MKPVGRIVASLAFVVVAVVGGPLSVLQATGQGEIVAAGAMLLIDIPMFCGVLHGPISKIGMLSPIAATSAKPAH</sequence>
<keyword evidence="1" id="KW-0472">Membrane</keyword>
<evidence type="ECO:0000256" key="1">
    <source>
        <dbReference type="SAM" id="Phobius"/>
    </source>
</evidence>
<dbReference type="EMBL" id="AOMF01000100">
    <property type="protein sequence ID" value="EMA56014.1"/>
    <property type="molecule type" value="Genomic_DNA"/>
</dbReference>
<gene>
    <name evidence="2" type="ORF">C451_04681</name>
</gene>
<name>M0NG14_9EURY</name>
<evidence type="ECO:0000313" key="3">
    <source>
        <dbReference type="Proteomes" id="UP000011680"/>
    </source>
</evidence>
<proteinExistence type="predicted"/>